<reference evidence="3" key="1">
    <citation type="submission" date="2018-04" db="EMBL/GenBank/DDBJ databases">
        <authorList>
            <person name="Cornet L."/>
        </authorList>
    </citation>
    <scope>NUCLEOTIDE SEQUENCE [LARGE SCALE GENOMIC DNA]</scope>
</reference>
<keyword evidence="1" id="KW-0472">Membrane</keyword>
<keyword evidence="1" id="KW-1133">Transmembrane helix</keyword>
<name>A0A2W4X580_9CYAN</name>
<evidence type="ECO:0000256" key="1">
    <source>
        <dbReference type="SAM" id="Phobius"/>
    </source>
</evidence>
<accession>A0A2W4X580</accession>
<evidence type="ECO:0000313" key="3">
    <source>
        <dbReference type="Proteomes" id="UP000249794"/>
    </source>
</evidence>
<dbReference type="Proteomes" id="UP000249794">
    <property type="component" value="Unassembled WGS sequence"/>
</dbReference>
<evidence type="ECO:0000313" key="2">
    <source>
        <dbReference type="EMBL" id="PZO50727.1"/>
    </source>
</evidence>
<protein>
    <submittedName>
        <fullName evidence="2">Uncharacterized protein</fullName>
    </submittedName>
</protein>
<proteinExistence type="predicted"/>
<sequence length="60" mass="6297">MTCAEYWENQGIDPLDAMFTVGCRGADAAGVANGHDVLGGFLFFVLLVAAVCFAKSQGQI</sequence>
<reference evidence="2 3" key="2">
    <citation type="submission" date="2018-06" db="EMBL/GenBank/DDBJ databases">
        <title>Metagenomic assembly of (sub)arctic Cyanobacteria and their associated microbiome from non-axenic cultures.</title>
        <authorList>
            <person name="Baurain D."/>
        </authorList>
    </citation>
    <scope>NUCLEOTIDE SEQUENCE [LARGE SCALE GENOMIC DNA]</scope>
    <source>
        <strain evidence="2">ULC027bin1</strain>
    </source>
</reference>
<organism evidence="2 3">
    <name type="scientific">Phormidesmis priestleyi</name>
    <dbReference type="NCBI Taxonomy" id="268141"/>
    <lineage>
        <taxon>Bacteria</taxon>
        <taxon>Bacillati</taxon>
        <taxon>Cyanobacteriota</taxon>
        <taxon>Cyanophyceae</taxon>
        <taxon>Leptolyngbyales</taxon>
        <taxon>Leptolyngbyaceae</taxon>
        <taxon>Phormidesmis</taxon>
    </lineage>
</organism>
<dbReference type="EMBL" id="QBMP01000182">
    <property type="protein sequence ID" value="PZO50727.1"/>
    <property type="molecule type" value="Genomic_DNA"/>
</dbReference>
<dbReference type="AlphaFoldDB" id="A0A2W4X580"/>
<feature type="transmembrane region" description="Helical" evidence="1">
    <location>
        <begin position="37"/>
        <end position="54"/>
    </location>
</feature>
<comment type="caution">
    <text evidence="2">The sequence shown here is derived from an EMBL/GenBank/DDBJ whole genome shotgun (WGS) entry which is preliminary data.</text>
</comment>
<keyword evidence="1" id="KW-0812">Transmembrane</keyword>
<gene>
    <name evidence="2" type="ORF">DCF15_15525</name>
</gene>